<dbReference type="CDD" id="cd06170">
    <property type="entry name" value="LuxR_C_like"/>
    <property type="match status" value="1"/>
</dbReference>
<name>A0ABW3E7E7_9ACTN</name>
<dbReference type="PANTHER" id="PTHR43214">
    <property type="entry name" value="TWO-COMPONENT RESPONSE REGULATOR"/>
    <property type="match status" value="1"/>
</dbReference>
<feature type="non-terminal residue" evidence="3">
    <location>
        <position position="1"/>
    </location>
</feature>
<dbReference type="PROSITE" id="PS50043">
    <property type="entry name" value="HTH_LUXR_2"/>
    <property type="match status" value="1"/>
</dbReference>
<dbReference type="SMART" id="SM00421">
    <property type="entry name" value="HTH_LUXR"/>
    <property type="match status" value="1"/>
</dbReference>
<dbReference type="InterPro" id="IPR036388">
    <property type="entry name" value="WH-like_DNA-bd_sf"/>
</dbReference>
<organism evidence="3 4">
    <name type="scientific">Streptosporangium algeriense</name>
    <dbReference type="NCBI Taxonomy" id="1682748"/>
    <lineage>
        <taxon>Bacteria</taxon>
        <taxon>Bacillati</taxon>
        <taxon>Actinomycetota</taxon>
        <taxon>Actinomycetes</taxon>
        <taxon>Streptosporangiales</taxon>
        <taxon>Streptosporangiaceae</taxon>
        <taxon>Streptosporangium</taxon>
    </lineage>
</organism>
<proteinExistence type="predicted"/>
<feature type="domain" description="HTH luxR-type" evidence="2">
    <location>
        <begin position="6"/>
        <end position="71"/>
    </location>
</feature>
<protein>
    <submittedName>
        <fullName evidence="3">Response regulator transcription factor</fullName>
    </submittedName>
</protein>
<dbReference type="Proteomes" id="UP001597024">
    <property type="component" value="Unassembled WGS sequence"/>
</dbReference>
<keyword evidence="1" id="KW-0238">DNA-binding</keyword>
<keyword evidence="4" id="KW-1185">Reference proteome</keyword>
<dbReference type="EMBL" id="JBHTHX010003031">
    <property type="protein sequence ID" value="MFD0891256.1"/>
    <property type="molecule type" value="Genomic_DNA"/>
</dbReference>
<dbReference type="Gene3D" id="1.10.10.10">
    <property type="entry name" value="Winged helix-like DNA-binding domain superfamily/Winged helix DNA-binding domain"/>
    <property type="match status" value="1"/>
</dbReference>
<dbReference type="Pfam" id="PF00196">
    <property type="entry name" value="GerE"/>
    <property type="match status" value="1"/>
</dbReference>
<evidence type="ECO:0000259" key="2">
    <source>
        <dbReference type="PROSITE" id="PS50043"/>
    </source>
</evidence>
<dbReference type="InterPro" id="IPR039420">
    <property type="entry name" value="WalR-like"/>
</dbReference>
<dbReference type="InterPro" id="IPR000792">
    <property type="entry name" value="Tscrpt_reg_LuxR_C"/>
</dbReference>
<dbReference type="InterPro" id="IPR016032">
    <property type="entry name" value="Sig_transdc_resp-reg_C-effctor"/>
</dbReference>
<dbReference type="PANTHER" id="PTHR43214:SF42">
    <property type="entry name" value="TRANSCRIPTIONAL REGULATORY PROTEIN DESR"/>
    <property type="match status" value="1"/>
</dbReference>
<gene>
    <name evidence="3" type="ORF">ACFQ08_42480</name>
</gene>
<evidence type="ECO:0000256" key="1">
    <source>
        <dbReference type="ARBA" id="ARBA00023125"/>
    </source>
</evidence>
<sequence length="73" mass="7628">LVATALAYGASPLTPRETTVLREAALGAPAEEIAARLHLSAGTVRNYLTGAITKTGARNKVEAIRIAQDVGWI</sequence>
<dbReference type="PRINTS" id="PR00038">
    <property type="entry name" value="HTHLUXR"/>
</dbReference>
<comment type="caution">
    <text evidence="3">The sequence shown here is derived from an EMBL/GenBank/DDBJ whole genome shotgun (WGS) entry which is preliminary data.</text>
</comment>
<dbReference type="SUPFAM" id="SSF46894">
    <property type="entry name" value="C-terminal effector domain of the bipartite response regulators"/>
    <property type="match status" value="1"/>
</dbReference>
<accession>A0ABW3E7E7</accession>
<evidence type="ECO:0000313" key="4">
    <source>
        <dbReference type="Proteomes" id="UP001597024"/>
    </source>
</evidence>
<reference evidence="4" key="1">
    <citation type="journal article" date="2019" name="Int. J. Syst. Evol. Microbiol.">
        <title>The Global Catalogue of Microorganisms (GCM) 10K type strain sequencing project: providing services to taxonomists for standard genome sequencing and annotation.</title>
        <authorList>
            <consortium name="The Broad Institute Genomics Platform"/>
            <consortium name="The Broad Institute Genome Sequencing Center for Infectious Disease"/>
            <person name="Wu L."/>
            <person name="Ma J."/>
        </authorList>
    </citation>
    <scope>NUCLEOTIDE SEQUENCE [LARGE SCALE GENOMIC DNA]</scope>
    <source>
        <strain evidence="4">CCUG 62974</strain>
    </source>
</reference>
<evidence type="ECO:0000313" key="3">
    <source>
        <dbReference type="EMBL" id="MFD0891256.1"/>
    </source>
</evidence>